<sequence>MQTLFLGAWFLRYVVGNRIGSALAALDSLFSSVGYICSGEGNFLTYSATYSAATLLRNERVTFGFFPTFGGNYDN</sequence>
<proteinExistence type="predicted"/>
<gene>
    <name evidence="1" type="ORF">B0O44_11330</name>
</gene>
<comment type="caution">
    <text evidence="1">The sequence shown here is derived from an EMBL/GenBank/DDBJ whole genome shotgun (WGS) entry which is preliminary data.</text>
</comment>
<dbReference type="RefSeq" id="WP_110834780.1">
    <property type="nucleotide sequence ID" value="NZ_QKLU01000013.1"/>
</dbReference>
<keyword evidence="2" id="KW-1185">Reference proteome</keyword>
<dbReference type="EMBL" id="QKLU01000013">
    <property type="protein sequence ID" value="PYF68416.1"/>
    <property type="molecule type" value="Genomic_DNA"/>
</dbReference>
<protein>
    <submittedName>
        <fullName evidence="1">Uncharacterized protein</fullName>
    </submittedName>
</protein>
<name>A0A318U961_9SPHI</name>
<dbReference type="AlphaFoldDB" id="A0A318U961"/>
<accession>A0A318U961</accession>
<organism evidence="1 2">
    <name type="scientific">Pedobacter nutrimenti</name>
    <dbReference type="NCBI Taxonomy" id="1241337"/>
    <lineage>
        <taxon>Bacteria</taxon>
        <taxon>Pseudomonadati</taxon>
        <taxon>Bacteroidota</taxon>
        <taxon>Sphingobacteriia</taxon>
        <taxon>Sphingobacteriales</taxon>
        <taxon>Sphingobacteriaceae</taxon>
        <taxon>Pedobacter</taxon>
    </lineage>
</organism>
<dbReference type="Proteomes" id="UP000248198">
    <property type="component" value="Unassembled WGS sequence"/>
</dbReference>
<evidence type="ECO:0000313" key="2">
    <source>
        <dbReference type="Proteomes" id="UP000248198"/>
    </source>
</evidence>
<evidence type="ECO:0000313" key="1">
    <source>
        <dbReference type="EMBL" id="PYF68416.1"/>
    </source>
</evidence>
<reference evidence="1 2" key="1">
    <citation type="submission" date="2018-06" db="EMBL/GenBank/DDBJ databases">
        <title>Genomic Encyclopedia of Archaeal and Bacterial Type Strains, Phase II (KMG-II): from individual species to whole genera.</title>
        <authorList>
            <person name="Goeker M."/>
        </authorList>
    </citation>
    <scope>NUCLEOTIDE SEQUENCE [LARGE SCALE GENOMIC DNA]</scope>
    <source>
        <strain evidence="1 2">DSM 27372</strain>
    </source>
</reference>